<evidence type="ECO:0000259" key="5">
    <source>
        <dbReference type="PROSITE" id="PS51078"/>
    </source>
</evidence>
<evidence type="ECO:0000259" key="4">
    <source>
        <dbReference type="PROSITE" id="PS51077"/>
    </source>
</evidence>
<evidence type="ECO:0000313" key="6">
    <source>
        <dbReference type="EMBL" id="TCP27812.1"/>
    </source>
</evidence>
<dbReference type="OrthoDB" id="9791752at2"/>
<dbReference type="InterPro" id="IPR050707">
    <property type="entry name" value="HTH_MetabolicPath_Reg"/>
</dbReference>
<dbReference type="GO" id="GO:0045892">
    <property type="term" value="P:negative regulation of DNA-templated transcription"/>
    <property type="evidence" value="ECO:0007669"/>
    <property type="project" value="TreeGrafter"/>
</dbReference>
<dbReference type="InterPro" id="IPR005471">
    <property type="entry name" value="Tscrpt_reg_IclR_N"/>
</dbReference>
<keyword evidence="3" id="KW-0804">Transcription</keyword>
<dbReference type="PROSITE" id="PS51077">
    <property type="entry name" value="HTH_ICLR"/>
    <property type="match status" value="1"/>
</dbReference>
<keyword evidence="7" id="KW-1185">Reference proteome</keyword>
<dbReference type="PANTHER" id="PTHR30136:SF35">
    <property type="entry name" value="HTH-TYPE TRANSCRIPTIONAL REGULATOR RV1719"/>
    <property type="match status" value="1"/>
</dbReference>
<dbReference type="SUPFAM" id="SSF55781">
    <property type="entry name" value="GAF domain-like"/>
    <property type="match status" value="1"/>
</dbReference>
<feature type="domain" description="HTH iclR-type" evidence="4">
    <location>
        <begin position="9"/>
        <end position="71"/>
    </location>
</feature>
<dbReference type="GO" id="GO:0003700">
    <property type="term" value="F:DNA-binding transcription factor activity"/>
    <property type="evidence" value="ECO:0007669"/>
    <property type="project" value="TreeGrafter"/>
</dbReference>
<sequence length="247" mass="27250">MNTTTSETSATVFKAIKILNFLSEASGPQSVITISKQLNLSNAVVHRNLTTLKIEGLVFQDPQSKLYSLGMKILEYANRILTDLPFAAVIEPWLLKLRNLTGETVGFYVQEGNTRVCALEYVSRQEIKRAVGVGKRLPLHIGASGRAILAFQDEDIQHKILIGLDSEQKKEVIKKLAITKDNGYAMNEEEITPEVGALSAPVYGSNNNIIGALSISGPMFRWNKKSMQTFIPALLNATDEIKKTLES</sequence>
<name>A0A4R2NZY8_9BACL</name>
<dbReference type="Gene3D" id="1.10.10.10">
    <property type="entry name" value="Winged helix-like DNA-binding domain superfamily/Winged helix DNA-binding domain"/>
    <property type="match status" value="1"/>
</dbReference>
<dbReference type="PROSITE" id="PS51078">
    <property type="entry name" value="ICLR_ED"/>
    <property type="match status" value="1"/>
</dbReference>
<evidence type="ECO:0000313" key="7">
    <source>
        <dbReference type="Proteomes" id="UP000295416"/>
    </source>
</evidence>
<keyword evidence="2" id="KW-0238">DNA-binding</keyword>
<evidence type="ECO:0000256" key="3">
    <source>
        <dbReference type="ARBA" id="ARBA00023163"/>
    </source>
</evidence>
<protein>
    <submittedName>
        <fullName evidence="6">IclR family transcriptional regulator</fullName>
    </submittedName>
</protein>
<dbReference type="InterPro" id="IPR036388">
    <property type="entry name" value="WH-like_DNA-bd_sf"/>
</dbReference>
<accession>A0A4R2NZY8</accession>
<dbReference type="EMBL" id="SLXK01000017">
    <property type="protein sequence ID" value="TCP27812.1"/>
    <property type="molecule type" value="Genomic_DNA"/>
</dbReference>
<dbReference type="Gene3D" id="3.30.450.40">
    <property type="match status" value="1"/>
</dbReference>
<dbReference type="AlphaFoldDB" id="A0A4R2NZY8"/>
<evidence type="ECO:0000256" key="1">
    <source>
        <dbReference type="ARBA" id="ARBA00023015"/>
    </source>
</evidence>
<proteinExistence type="predicted"/>
<keyword evidence="1" id="KW-0805">Transcription regulation</keyword>
<dbReference type="InterPro" id="IPR036390">
    <property type="entry name" value="WH_DNA-bd_sf"/>
</dbReference>
<dbReference type="RefSeq" id="WP_132746475.1">
    <property type="nucleotide sequence ID" value="NZ_SLXK01000017.1"/>
</dbReference>
<dbReference type="Pfam" id="PF01614">
    <property type="entry name" value="IclR_C"/>
    <property type="match status" value="1"/>
</dbReference>
<comment type="caution">
    <text evidence="6">The sequence shown here is derived from an EMBL/GenBank/DDBJ whole genome shotgun (WGS) entry which is preliminary data.</text>
</comment>
<dbReference type="SMART" id="SM00346">
    <property type="entry name" value="HTH_ICLR"/>
    <property type="match status" value="1"/>
</dbReference>
<dbReference type="Pfam" id="PF09339">
    <property type="entry name" value="HTH_IclR"/>
    <property type="match status" value="1"/>
</dbReference>
<dbReference type="GO" id="GO:0003677">
    <property type="term" value="F:DNA binding"/>
    <property type="evidence" value="ECO:0007669"/>
    <property type="project" value="UniProtKB-KW"/>
</dbReference>
<gene>
    <name evidence="6" type="ORF">EV207_11739</name>
</gene>
<organism evidence="6 7">
    <name type="scientific">Scopulibacillus darangshiensis</name>
    <dbReference type="NCBI Taxonomy" id="442528"/>
    <lineage>
        <taxon>Bacteria</taxon>
        <taxon>Bacillati</taxon>
        <taxon>Bacillota</taxon>
        <taxon>Bacilli</taxon>
        <taxon>Bacillales</taxon>
        <taxon>Sporolactobacillaceae</taxon>
        <taxon>Scopulibacillus</taxon>
    </lineage>
</organism>
<evidence type="ECO:0000256" key="2">
    <source>
        <dbReference type="ARBA" id="ARBA00023125"/>
    </source>
</evidence>
<reference evidence="6 7" key="1">
    <citation type="submission" date="2019-03" db="EMBL/GenBank/DDBJ databases">
        <title>Genomic Encyclopedia of Type Strains, Phase IV (KMG-IV): sequencing the most valuable type-strain genomes for metagenomic binning, comparative biology and taxonomic classification.</title>
        <authorList>
            <person name="Goeker M."/>
        </authorList>
    </citation>
    <scope>NUCLEOTIDE SEQUENCE [LARGE SCALE GENOMIC DNA]</scope>
    <source>
        <strain evidence="6 7">DSM 19377</strain>
    </source>
</reference>
<dbReference type="InterPro" id="IPR014757">
    <property type="entry name" value="Tscrpt_reg_IclR_C"/>
</dbReference>
<dbReference type="PANTHER" id="PTHR30136">
    <property type="entry name" value="HELIX-TURN-HELIX TRANSCRIPTIONAL REGULATOR, ICLR FAMILY"/>
    <property type="match status" value="1"/>
</dbReference>
<dbReference type="Proteomes" id="UP000295416">
    <property type="component" value="Unassembled WGS sequence"/>
</dbReference>
<feature type="domain" description="IclR-ED" evidence="5">
    <location>
        <begin position="72"/>
        <end position="247"/>
    </location>
</feature>
<dbReference type="SUPFAM" id="SSF46785">
    <property type="entry name" value="Winged helix' DNA-binding domain"/>
    <property type="match status" value="1"/>
</dbReference>
<dbReference type="InterPro" id="IPR029016">
    <property type="entry name" value="GAF-like_dom_sf"/>
</dbReference>